<evidence type="ECO:0000259" key="7">
    <source>
        <dbReference type="PROSITE" id="PS51039"/>
    </source>
</evidence>
<dbReference type="InterPro" id="IPR035896">
    <property type="entry name" value="AN1-like_Znf"/>
</dbReference>
<dbReference type="SUPFAM" id="SSF54236">
    <property type="entry name" value="Ubiquitin-like"/>
    <property type="match status" value="1"/>
</dbReference>
<dbReference type="InterPro" id="IPR053061">
    <property type="entry name" value="AN1-type_zinc_finger"/>
</dbReference>
<dbReference type="PROSITE" id="PS51039">
    <property type="entry name" value="ZF_AN1"/>
    <property type="match status" value="1"/>
</dbReference>
<name>A0ABY6LL34_9ARAC</name>
<evidence type="ECO:0000256" key="3">
    <source>
        <dbReference type="ARBA" id="ARBA00022833"/>
    </source>
</evidence>
<gene>
    <name evidence="8" type="ORF">LAZ67_21000122</name>
</gene>
<dbReference type="Proteomes" id="UP001235939">
    <property type="component" value="Chromosome 21"/>
</dbReference>
<organism evidence="8 9">
    <name type="scientific">Cordylochernes scorpioides</name>
    <dbReference type="NCBI Taxonomy" id="51811"/>
    <lineage>
        <taxon>Eukaryota</taxon>
        <taxon>Metazoa</taxon>
        <taxon>Ecdysozoa</taxon>
        <taxon>Arthropoda</taxon>
        <taxon>Chelicerata</taxon>
        <taxon>Arachnida</taxon>
        <taxon>Pseudoscorpiones</taxon>
        <taxon>Cheliferoidea</taxon>
        <taxon>Chernetidae</taxon>
        <taxon>Cordylochernes</taxon>
    </lineage>
</organism>
<dbReference type="PANTHER" id="PTHR46728">
    <property type="entry name" value="AN1-TYPE ZINC FINGER PROTEIN 4"/>
    <property type="match status" value="1"/>
</dbReference>
<evidence type="ECO:0000259" key="6">
    <source>
        <dbReference type="PROSITE" id="PS50053"/>
    </source>
</evidence>
<dbReference type="InterPro" id="IPR029071">
    <property type="entry name" value="Ubiquitin-like_domsf"/>
</dbReference>
<keyword evidence="1" id="KW-0479">Metal-binding</keyword>
<protein>
    <submittedName>
        <fullName evidence="8">ZFAND4</fullName>
    </submittedName>
</protein>
<feature type="compositionally biased region" description="Basic and acidic residues" evidence="5">
    <location>
        <begin position="153"/>
        <end position="162"/>
    </location>
</feature>
<dbReference type="Pfam" id="PF00240">
    <property type="entry name" value="ubiquitin"/>
    <property type="match status" value="1"/>
</dbReference>
<keyword evidence="9" id="KW-1185">Reference proteome</keyword>
<keyword evidence="2 4" id="KW-0863">Zinc-finger</keyword>
<feature type="region of interest" description="Disordered" evidence="5">
    <location>
        <begin position="281"/>
        <end position="321"/>
    </location>
</feature>
<evidence type="ECO:0000256" key="1">
    <source>
        <dbReference type="ARBA" id="ARBA00022723"/>
    </source>
</evidence>
<dbReference type="InterPro" id="IPR019956">
    <property type="entry name" value="Ubiquitin_dom"/>
</dbReference>
<feature type="compositionally biased region" description="Polar residues" evidence="5">
    <location>
        <begin position="281"/>
        <end position="305"/>
    </location>
</feature>
<evidence type="ECO:0000313" key="8">
    <source>
        <dbReference type="EMBL" id="UYV81914.1"/>
    </source>
</evidence>
<accession>A0ABY6LL34</accession>
<dbReference type="SMART" id="SM00213">
    <property type="entry name" value="UBQ"/>
    <property type="match status" value="1"/>
</dbReference>
<feature type="domain" description="Ubiquitin-like" evidence="6">
    <location>
        <begin position="5"/>
        <end position="80"/>
    </location>
</feature>
<dbReference type="InterPro" id="IPR000626">
    <property type="entry name" value="Ubiquitin-like_dom"/>
</dbReference>
<evidence type="ECO:0000256" key="2">
    <source>
        <dbReference type="ARBA" id="ARBA00022771"/>
    </source>
</evidence>
<feature type="compositionally biased region" description="Basic residues" evidence="5">
    <location>
        <begin position="307"/>
        <end position="321"/>
    </location>
</feature>
<dbReference type="CDD" id="cd01802">
    <property type="entry name" value="Ubl_ZFAND4"/>
    <property type="match status" value="1"/>
</dbReference>
<feature type="domain" description="AN1-type" evidence="7">
    <location>
        <begin position="353"/>
        <end position="400"/>
    </location>
</feature>
<dbReference type="Gene3D" id="4.10.1110.10">
    <property type="entry name" value="AN1-like Zinc finger"/>
    <property type="match status" value="1"/>
</dbReference>
<evidence type="ECO:0000256" key="5">
    <source>
        <dbReference type="SAM" id="MobiDB-lite"/>
    </source>
</evidence>
<dbReference type="PRINTS" id="PR00348">
    <property type="entry name" value="UBIQUITIN"/>
</dbReference>
<sequence>MSEQIEIYIETLTGVSFEIQVCPCESIGSIKAKIQYFEGIPISQQHLIWKNQELDDKACFQDYNIADGSTLKLVLGLRGGPINTKRVGSNSLTKIARLICDTDLIDSEDSNPFTLIVFQDGPNIRMYTIVNSEEEEQASSDSIHSSPSAQVHESSEETQINKENESLYKKMASLQSRMKDLTLSRKAKLSKNINTLPSNLENNPISIDPNIPSSSSYRIGDRLLTPRPLQTPSEKLSQCTSTLKAMGIKLPARTSNLISQHSDSPPSVQRVGSFTTLTYRKPSSATSSVRPRTSPQIKDQTQQKPIISRKHSIQHTSKYTKKQFSKKLPLTPLRIPPMLLKDGLSPLPATKKRKTVKRCLWCRRKLGLATCYTCRCGKEFCSTHRYAEAHDCTYDYKSEGRRHLHVAHPPVKAPKLPKI</sequence>
<dbReference type="InterPro" id="IPR000058">
    <property type="entry name" value="Znf_AN1"/>
</dbReference>
<feature type="region of interest" description="Disordered" evidence="5">
    <location>
        <begin position="133"/>
        <end position="162"/>
    </location>
</feature>
<dbReference type="Gene3D" id="3.10.20.90">
    <property type="entry name" value="Phosphatidylinositol 3-kinase Catalytic Subunit, Chain A, domain 1"/>
    <property type="match status" value="1"/>
</dbReference>
<dbReference type="EMBL" id="CP092883">
    <property type="protein sequence ID" value="UYV81914.1"/>
    <property type="molecule type" value="Genomic_DNA"/>
</dbReference>
<dbReference type="SUPFAM" id="SSF118310">
    <property type="entry name" value="AN1-like Zinc finger"/>
    <property type="match status" value="1"/>
</dbReference>
<dbReference type="PANTHER" id="PTHR46728:SF1">
    <property type="entry name" value="AN1-TYPE ZINC FINGER PROTEIN 4"/>
    <property type="match status" value="1"/>
</dbReference>
<dbReference type="SMART" id="SM00154">
    <property type="entry name" value="ZnF_AN1"/>
    <property type="match status" value="1"/>
</dbReference>
<evidence type="ECO:0000256" key="4">
    <source>
        <dbReference type="PROSITE-ProRule" id="PRU00449"/>
    </source>
</evidence>
<proteinExistence type="predicted"/>
<reference evidence="8 9" key="1">
    <citation type="submission" date="2022-01" db="EMBL/GenBank/DDBJ databases">
        <title>A chromosomal length assembly of Cordylochernes scorpioides.</title>
        <authorList>
            <person name="Zeh D."/>
            <person name="Zeh J."/>
        </authorList>
    </citation>
    <scope>NUCLEOTIDE SEQUENCE [LARGE SCALE GENOMIC DNA]</scope>
    <source>
        <strain evidence="8">IN4F17</strain>
        <tissue evidence="8">Whole Body</tissue>
    </source>
</reference>
<dbReference type="Pfam" id="PF01428">
    <property type="entry name" value="zf-AN1"/>
    <property type="match status" value="1"/>
</dbReference>
<dbReference type="PROSITE" id="PS50053">
    <property type="entry name" value="UBIQUITIN_2"/>
    <property type="match status" value="1"/>
</dbReference>
<keyword evidence="3" id="KW-0862">Zinc</keyword>
<evidence type="ECO:0000313" key="9">
    <source>
        <dbReference type="Proteomes" id="UP001235939"/>
    </source>
</evidence>
<feature type="compositionally biased region" description="Low complexity" evidence="5">
    <location>
        <begin position="139"/>
        <end position="148"/>
    </location>
</feature>